<comment type="caution">
    <text evidence="6">The sequence shown here is derived from an EMBL/GenBank/DDBJ whole genome shotgun (WGS) entry which is preliminary data.</text>
</comment>
<evidence type="ECO:0000313" key="7">
    <source>
        <dbReference type="EMBL" id="EJZ81625.1"/>
    </source>
</evidence>
<name>I7JWJ4_9CORY</name>
<evidence type="ECO:0000313" key="8">
    <source>
        <dbReference type="Proteomes" id="UP000006078"/>
    </source>
</evidence>
<reference evidence="6 9" key="1">
    <citation type="journal article" date="2012" name="J. Bacteriol.">
        <title>Draft Genome Sequence of Turicella otitidis ATCC 51513, Isolated from Middle Ear Fluid from a Child with Otitis Media.</title>
        <authorList>
            <person name="Brinkrolf K."/>
            <person name="Schneider J."/>
            <person name="Knecht M."/>
            <person name="Ruckert C."/>
            <person name="Tauch A."/>
        </authorList>
    </citation>
    <scope>NUCLEOTIDE SEQUENCE [LARGE SCALE GENOMIC DNA]</scope>
    <source>
        <strain evidence="6 9">ATCC 51513</strain>
    </source>
</reference>
<dbReference type="AlphaFoldDB" id="I7JWJ4"/>
<dbReference type="STRING" id="29321.AAV33_05975"/>
<feature type="region of interest" description="Disordered" evidence="5">
    <location>
        <begin position="424"/>
        <end position="446"/>
    </location>
</feature>
<reference evidence="7 8" key="2">
    <citation type="submission" date="2012-08" db="EMBL/GenBank/DDBJ databases">
        <title>The Genome Sequence of Turicella otitidis ATCC 51513.</title>
        <authorList>
            <consortium name="The Broad Institute Genome Sequencing Platform"/>
            <person name="Earl A."/>
            <person name="Ward D."/>
            <person name="Feldgarden M."/>
            <person name="Gevers D."/>
            <person name="Huys G."/>
            <person name="Walker B."/>
            <person name="Young S.K."/>
            <person name="Zeng Q."/>
            <person name="Gargeya S."/>
            <person name="Fitzgerald M."/>
            <person name="Haas B."/>
            <person name="Abouelleil A."/>
            <person name="Alvarado L."/>
            <person name="Arachchi H.M."/>
            <person name="Berlin A.M."/>
            <person name="Chapman S.B."/>
            <person name="Goldberg J."/>
            <person name="Griggs A."/>
            <person name="Gujja S."/>
            <person name="Hansen M."/>
            <person name="Howarth C."/>
            <person name="Imamovic A."/>
            <person name="Larimer J."/>
            <person name="McCowen C."/>
            <person name="Montmayeur A."/>
            <person name="Murphy C."/>
            <person name="Neiman D."/>
            <person name="Pearson M."/>
            <person name="Priest M."/>
            <person name="Roberts A."/>
            <person name="Saif S."/>
            <person name="Shea T."/>
            <person name="Sisk P."/>
            <person name="Sykes S."/>
            <person name="Wortman J."/>
            <person name="Nusbaum C."/>
            <person name="Birren B."/>
        </authorList>
    </citation>
    <scope>NUCLEOTIDE SEQUENCE [LARGE SCALE GENOMIC DNA]</scope>
    <source>
        <strain evidence="7 8">ATCC 51513</strain>
    </source>
</reference>
<comment type="subcellular location">
    <subcellularLocation>
        <location evidence="1">Cell envelope</location>
    </subcellularLocation>
</comment>
<dbReference type="OrthoDB" id="4393730at2"/>
<gene>
    <name evidence="6" type="ORF">BN46_1166</name>
    <name evidence="7" type="ORF">HMPREF9719_01446</name>
</gene>
<accession>I7JWJ4</accession>
<evidence type="ECO:0000313" key="9">
    <source>
        <dbReference type="Proteomes" id="UP000011016"/>
    </source>
</evidence>
<evidence type="ECO:0000256" key="4">
    <source>
        <dbReference type="ARBA" id="ARBA00022729"/>
    </source>
</evidence>
<organism evidence="6 9">
    <name type="scientific">Corynebacterium otitidis ATCC 51513</name>
    <dbReference type="NCBI Taxonomy" id="883169"/>
    <lineage>
        <taxon>Bacteria</taxon>
        <taxon>Bacillati</taxon>
        <taxon>Actinomycetota</taxon>
        <taxon>Actinomycetes</taxon>
        <taxon>Mycobacteriales</taxon>
        <taxon>Corynebacteriaceae</taxon>
        <taxon>Corynebacterium</taxon>
    </lineage>
</organism>
<dbReference type="HOGENOM" id="CLU_031285_3_1_11"/>
<dbReference type="SUPFAM" id="SSF53850">
    <property type="entry name" value="Periplasmic binding protein-like II"/>
    <property type="match status" value="1"/>
</dbReference>
<evidence type="ECO:0000256" key="2">
    <source>
        <dbReference type="ARBA" id="ARBA00008520"/>
    </source>
</evidence>
<protein>
    <submittedName>
        <fullName evidence="6">sn-glycerol-3-phosphate-binding periplasmic protein</fullName>
    </submittedName>
</protein>
<sequence length="446" mass="47591">MIHAKETGALVLGAALAAGAAGCTQGDAEADRNEEGATVVSLWHSSGGAAGRALDSMVASFNEQHRGEIEVRPVYQGDYNDSMAKFVASVQTGDLPALMQANNVETAFMKDSGVITPVEELNERYGGFDFDGLVSSVRNYYEMDDTMYAMPAMISQPVMYVNDDLLAEAGLDASDFETTEELVESSRKINDELGVAGFTFPLDGWFMEQSASMRGVELCSPGNGVGSERAQRFATGSDPVVDLWDDYEGLYASGAAHNPGIDNEAAAGAFLTGQAAIHIGTSGGFGNLMANEPSFNWSVHRLPRDNDAAGAIPGGNSLWAVALGHDEEVQRAAWEFMSYVGSDEVQAELFRDTGYLPTAEGALEELDDVDDNQKAMLGQLHSNPVNDVTAGCHSGALNSALRDFERAMSSIANGEDAAETLEATTEEADDKIDTYNERAELTHVEE</sequence>
<comment type="similarity">
    <text evidence="2">Belongs to the bacterial solute-binding protein 1 family.</text>
</comment>
<dbReference type="PANTHER" id="PTHR43649">
    <property type="entry name" value="ARABINOSE-BINDING PROTEIN-RELATED"/>
    <property type="match status" value="1"/>
</dbReference>
<evidence type="ECO:0000256" key="3">
    <source>
        <dbReference type="ARBA" id="ARBA00022448"/>
    </source>
</evidence>
<dbReference type="InterPro" id="IPR006059">
    <property type="entry name" value="SBP"/>
</dbReference>
<dbReference type="EMBL" id="AHAE01000069">
    <property type="protein sequence ID" value="EJZ81625.1"/>
    <property type="molecule type" value="Genomic_DNA"/>
</dbReference>
<evidence type="ECO:0000256" key="1">
    <source>
        <dbReference type="ARBA" id="ARBA00004196"/>
    </source>
</evidence>
<dbReference type="Proteomes" id="UP000011016">
    <property type="component" value="Unassembled WGS sequence"/>
</dbReference>
<dbReference type="RefSeq" id="WP_004601336.1">
    <property type="nucleotide sequence ID" value="NZ_HF541867.1"/>
</dbReference>
<evidence type="ECO:0000256" key="5">
    <source>
        <dbReference type="SAM" id="MobiDB-lite"/>
    </source>
</evidence>
<dbReference type="eggNOG" id="COG1653">
    <property type="taxonomic scope" value="Bacteria"/>
</dbReference>
<dbReference type="InterPro" id="IPR050490">
    <property type="entry name" value="Bact_solute-bd_prot1"/>
</dbReference>
<keyword evidence="4" id="KW-0732">Signal</keyword>
<dbReference type="GO" id="GO:0030313">
    <property type="term" value="C:cell envelope"/>
    <property type="evidence" value="ECO:0007669"/>
    <property type="project" value="UniProtKB-SubCell"/>
</dbReference>
<dbReference type="PANTHER" id="PTHR43649:SF31">
    <property type="entry name" value="SN-GLYCEROL-3-PHOSPHATE-BINDING PERIPLASMIC PROTEIN UGPB"/>
    <property type="match status" value="1"/>
</dbReference>
<dbReference type="Proteomes" id="UP000006078">
    <property type="component" value="Unassembled WGS sequence"/>
</dbReference>
<dbReference type="Pfam" id="PF13416">
    <property type="entry name" value="SBP_bac_8"/>
    <property type="match status" value="1"/>
</dbReference>
<proteinExistence type="inferred from homology"/>
<feature type="compositionally biased region" description="Basic and acidic residues" evidence="5">
    <location>
        <begin position="431"/>
        <end position="446"/>
    </location>
</feature>
<dbReference type="Gene3D" id="3.40.190.10">
    <property type="entry name" value="Periplasmic binding protein-like II"/>
    <property type="match status" value="2"/>
</dbReference>
<keyword evidence="8" id="KW-1185">Reference proteome</keyword>
<dbReference type="PROSITE" id="PS51257">
    <property type="entry name" value="PROKAR_LIPOPROTEIN"/>
    <property type="match status" value="1"/>
</dbReference>
<keyword evidence="3" id="KW-0813">Transport</keyword>
<evidence type="ECO:0000313" key="6">
    <source>
        <dbReference type="EMBL" id="CCI83891.1"/>
    </source>
</evidence>
<dbReference type="EMBL" id="CAJZ01000170">
    <property type="protein sequence ID" value="CCI83891.1"/>
    <property type="molecule type" value="Genomic_DNA"/>
</dbReference>